<feature type="non-terminal residue" evidence="1">
    <location>
        <position position="1"/>
    </location>
</feature>
<evidence type="ECO:0000313" key="2">
    <source>
        <dbReference type="Proteomes" id="UP000768646"/>
    </source>
</evidence>
<gene>
    <name evidence="1" type="ORF">PORY_001446</name>
</gene>
<sequence length="328" mass="38895">IKTEFGSLDEIYNFDFIEIDKLKECLYTIMKMSFDKKYKIEIQQMMFVLGEVHDPLPETVALIEDIVRGQVIEMITQATQHAMKRGSRCISVEDLIFLIRHDKPKVNRLKTYLSWKDVRKNAKEQDGVESSEILDDTDTRMRIRKSRIDLPWDVYSMFSEPIPFNLEEEDYDSDEQESSLDTLLRLRSADIRTRTMTKDEYVHYSECRQASFTYRKTKRFREWSGMNQLIDSRPNDDIIDILGFLTFEIVATITEESLRVKAQMDSLEDDIFKEKKEKYLFSDLEENRTPLQIKHVEEGFRRLQKPRQKHIVMRGFDGGLVKSRVNLI</sequence>
<accession>A0ACB7CCJ2</accession>
<name>A0ACB7CCJ2_9ASCO</name>
<comment type="caution">
    <text evidence="1">The sequence shown here is derived from an EMBL/GenBank/DDBJ whole genome shotgun (WGS) entry which is preliminary data.</text>
</comment>
<evidence type="ECO:0000313" key="1">
    <source>
        <dbReference type="EMBL" id="KAG4305276.1"/>
    </source>
</evidence>
<dbReference type="Proteomes" id="UP000768646">
    <property type="component" value="Unassembled WGS sequence"/>
</dbReference>
<proteinExistence type="predicted"/>
<reference evidence="1 2" key="1">
    <citation type="journal article" date="2021" name="Commun. Biol.">
        <title>Genomic insights into the host specific adaptation of the Pneumocystis genus.</title>
        <authorList>
            <person name="Cisse O.H."/>
            <person name="Ma L."/>
            <person name="Dekker J.P."/>
            <person name="Khil P.P."/>
            <person name="Youn J.-H."/>
            <person name="Brenchley J.M."/>
            <person name="Blair R."/>
            <person name="Pahar B."/>
            <person name="Chabe M."/>
            <person name="Van Rompay K.K.A."/>
            <person name="Keesler R."/>
            <person name="Sukura A."/>
            <person name="Hirsch V."/>
            <person name="Kutty G."/>
            <person name="Liu Y."/>
            <person name="Peng L."/>
            <person name="Chen J."/>
            <person name="Song J."/>
            <person name="Weissenbacher-Lang C."/>
            <person name="Xu J."/>
            <person name="Upham N.S."/>
            <person name="Stajich J.E."/>
            <person name="Cuomo C.A."/>
            <person name="Cushion M.T."/>
            <person name="Kovacs J.A."/>
        </authorList>
    </citation>
    <scope>NUCLEOTIDE SEQUENCE [LARGE SCALE GENOMIC DNA]</scope>
    <source>
        <strain evidence="1 2">RABM</strain>
    </source>
</reference>
<organism evidence="1 2">
    <name type="scientific">Pneumocystis oryctolagi</name>
    <dbReference type="NCBI Taxonomy" id="42067"/>
    <lineage>
        <taxon>Eukaryota</taxon>
        <taxon>Fungi</taxon>
        <taxon>Dikarya</taxon>
        <taxon>Ascomycota</taxon>
        <taxon>Taphrinomycotina</taxon>
        <taxon>Pneumocystomycetes</taxon>
        <taxon>Pneumocystaceae</taxon>
        <taxon>Pneumocystis</taxon>
    </lineage>
</organism>
<dbReference type="EMBL" id="JABTEG010000004">
    <property type="protein sequence ID" value="KAG4305276.1"/>
    <property type="molecule type" value="Genomic_DNA"/>
</dbReference>
<keyword evidence="2" id="KW-1185">Reference proteome</keyword>
<protein>
    <submittedName>
        <fullName evidence="1">Uncharacterized protein</fullName>
    </submittedName>
</protein>